<evidence type="ECO:0000313" key="2">
    <source>
        <dbReference type="Proteomes" id="UP000279446"/>
    </source>
</evidence>
<reference evidence="1 2" key="1">
    <citation type="submission" date="2018-12" db="EMBL/GenBank/DDBJ databases">
        <authorList>
            <person name="Sun L."/>
            <person name="Chen Z."/>
        </authorList>
    </citation>
    <scope>NUCLEOTIDE SEQUENCE [LARGE SCALE GENOMIC DNA]</scope>
    <source>
        <strain evidence="1 2">DSM 15890</strain>
    </source>
</reference>
<gene>
    <name evidence="1" type="ORF">EJP82_18295</name>
</gene>
<accession>A0A433Y5N7</accession>
<dbReference type="AlphaFoldDB" id="A0A433Y5N7"/>
<evidence type="ECO:0000313" key="1">
    <source>
        <dbReference type="EMBL" id="RUT43896.1"/>
    </source>
</evidence>
<organism evidence="1 2">
    <name type="scientific">Paenibacillus anaericanus</name>
    <dbReference type="NCBI Taxonomy" id="170367"/>
    <lineage>
        <taxon>Bacteria</taxon>
        <taxon>Bacillati</taxon>
        <taxon>Bacillota</taxon>
        <taxon>Bacilli</taxon>
        <taxon>Bacillales</taxon>
        <taxon>Paenibacillaceae</taxon>
        <taxon>Paenibacillus</taxon>
    </lineage>
</organism>
<dbReference type="OrthoDB" id="2633577at2"/>
<dbReference type="Proteomes" id="UP000279446">
    <property type="component" value="Unassembled WGS sequence"/>
</dbReference>
<comment type="caution">
    <text evidence="1">The sequence shown here is derived from an EMBL/GenBank/DDBJ whole genome shotgun (WGS) entry which is preliminary data.</text>
</comment>
<name>A0A433Y5N7_9BACL</name>
<dbReference type="EMBL" id="RZNY01000016">
    <property type="protein sequence ID" value="RUT43896.1"/>
    <property type="molecule type" value="Genomic_DNA"/>
</dbReference>
<dbReference type="RefSeq" id="WP_127193518.1">
    <property type="nucleotide sequence ID" value="NZ_RZNY01000016.1"/>
</dbReference>
<protein>
    <submittedName>
        <fullName evidence="1">Dehydrogenase</fullName>
    </submittedName>
</protein>
<keyword evidence="2" id="KW-1185">Reference proteome</keyword>
<sequence>MATNQGRHQTNLPTPRKIRRGCNKELYRTIKRLGIYVPDERLKEGETLYYKKVIGKLLWIAENRSNRKLLADWWDEEVSAELATLWEVDRENLSKAFRAAFGG</sequence>
<proteinExistence type="predicted"/>